<sequence>MAARSGRDDDTYTVVEICAGAGGQALGLERAGFEHVLAVELDENAVATLKLNRPNWDVRTGDVASSEVWKPAEFEGVSLLAGGVPCPPFSIAGRQLGASDERDLFSWAVEQVAVVKPRALMLENVRGLSQPRFDAYRARILARLRELGYEPFWKLLHASDFGVPQLRPRFVLVALRPGDAKYFRWPQAHESSISVGDALRDLMAADGWPHADEWATMANDVGPTIVGGSKKHGGADLGPTRAKAAWLQLGVDGKGVADAPPSTESPRPHDTPPRLTIEMVKRVQGWGQDYPWEFSGRKTSQYRQIGNAFPPPVARAVGEAVLAAFRRELVGGLGQIPASAARAEDPLYTLLAANPGGIADDEIFRHLPQLTPRTLAKRIDRLGLDFEVEQSVAGNTTTYRLGNFKGFVGQAEHFRHDYISEHRSKVS</sequence>
<comment type="catalytic activity">
    <reaction evidence="7">
        <text>a 2'-deoxycytidine in DNA + S-adenosyl-L-methionine = a 5-methyl-2'-deoxycytidine in DNA + S-adenosyl-L-homocysteine + H(+)</text>
        <dbReference type="Rhea" id="RHEA:13681"/>
        <dbReference type="Rhea" id="RHEA-COMP:11369"/>
        <dbReference type="Rhea" id="RHEA-COMP:11370"/>
        <dbReference type="ChEBI" id="CHEBI:15378"/>
        <dbReference type="ChEBI" id="CHEBI:57856"/>
        <dbReference type="ChEBI" id="CHEBI:59789"/>
        <dbReference type="ChEBI" id="CHEBI:85452"/>
        <dbReference type="ChEBI" id="CHEBI:85454"/>
        <dbReference type="EC" id="2.1.1.37"/>
    </reaction>
</comment>
<evidence type="ECO:0000256" key="7">
    <source>
        <dbReference type="RuleBase" id="RU000417"/>
    </source>
</evidence>
<dbReference type="PRINTS" id="PR00105">
    <property type="entry name" value="C5METTRFRASE"/>
</dbReference>
<gene>
    <name evidence="8" type="ORF">ACH46_04875</name>
</gene>
<dbReference type="GO" id="GO:0032259">
    <property type="term" value="P:methylation"/>
    <property type="evidence" value="ECO:0007669"/>
    <property type="project" value="UniProtKB-KW"/>
</dbReference>
<keyword evidence="9" id="KW-1185">Reference proteome</keyword>
<dbReference type="GO" id="GO:0003886">
    <property type="term" value="F:DNA (cytosine-5-)-methyltransferase activity"/>
    <property type="evidence" value="ECO:0007669"/>
    <property type="project" value="UniProtKB-EC"/>
</dbReference>
<evidence type="ECO:0000256" key="4">
    <source>
        <dbReference type="ARBA" id="ARBA00022747"/>
    </source>
</evidence>
<dbReference type="Gene3D" id="3.40.50.150">
    <property type="entry name" value="Vaccinia Virus protein VP39"/>
    <property type="match status" value="1"/>
</dbReference>
<reference evidence="8 9" key="2">
    <citation type="journal article" date="2017" name="Int. J. Syst. Evol. Microbiol.">
        <title>Gordonia phthalatica sp. nov., a di-n-butyl phthalate-degrading bacterium isolated from activated sludge.</title>
        <authorList>
            <person name="Jin D."/>
            <person name="Kong X."/>
            <person name="Jia M."/>
            <person name="Yu X."/>
            <person name="Wang X."/>
            <person name="Zhuang X."/>
            <person name="Deng Y."/>
            <person name="Bai Z."/>
        </authorList>
    </citation>
    <scope>NUCLEOTIDE SEQUENCE [LARGE SCALE GENOMIC DNA]</scope>
    <source>
        <strain evidence="8 9">QH-11</strain>
    </source>
</reference>
<protein>
    <recommendedName>
        <fullName evidence="7">Cytosine-specific methyltransferase</fullName>
        <ecNumber evidence="7">2.1.1.37</ecNumber>
    </recommendedName>
</protein>
<dbReference type="REBASE" id="127938">
    <property type="entry name" value="M.GspQH11ORF4875P"/>
</dbReference>
<keyword evidence="1 5" id="KW-0489">Methyltransferase</keyword>
<dbReference type="EMBL" id="CP011853">
    <property type="protein sequence ID" value="ALG83968.1"/>
    <property type="molecule type" value="Genomic_DNA"/>
</dbReference>
<dbReference type="PANTHER" id="PTHR10629:SF52">
    <property type="entry name" value="DNA (CYTOSINE-5)-METHYLTRANSFERASE 1"/>
    <property type="match status" value="1"/>
</dbReference>
<evidence type="ECO:0000313" key="9">
    <source>
        <dbReference type="Proteomes" id="UP000063789"/>
    </source>
</evidence>
<dbReference type="InterPro" id="IPR050390">
    <property type="entry name" value="C5-Methyltransferase"/>
</dbReference>
<dbReference type="InterPro" id="IPR018117">
    <property type="entry name" value="C5_DNA_meth_AS"/>
</dbReference>
<dbReference type="PROSITE" id="PS00095">
    <property type="entry name" value="C5_MTASE_2"/>
    <property type="match status" value="1"/>
</dbReference>
<dbReference type="InterPro" id="IPR031303">
    <property type="entry name" value="C5_meth_CS"/>
</dbReference>
<dbReference type="SUPFAM" id="SSF53335">
    <property type="entry name" value="S-adenosyl-L-methionine-dependent methyltransferases"/>
    <property type="match status" value="1"/>
</dbReference>
<dbReference type="GO" id="GO:0003677">
    <property type="term" value="F:DNA binding"/>
    <property type="evidence" value="ECO:0007669"/>
    <property type="project" value="TreeGrafter"/>
</dbReference>
<dbReference type="RefSeq" id="WP_062391933.1">
    <property type="nucleotide sequence ID" value="NZ_CP011853.1"/>
</dbReference>
<evidence type="ECO:0000256" key="5">
    <source>
        <dbReference type="PROSITE-ProRule" id="PRU01016"/>
    </source>
</evidence>
<dbReference type="AlphaFoldDB" id="A0A0N9N9P3"/>
<feature type="active site" evidence="5">
    <location>
        <position position="86"/>
    </location>
</feature>
<dbReference type="NCBIfam" id="TIGR00675">
    <property type="entry name" value="dcm"/>
    <property type="match status" value="1"/>
</dbReference>
<dbReference type="PROSITE" id="PS00094">
    <property type="entry name" value="C5_MTASE_1"/>
    <property type="match status" value="1"/>
</dbReference>
<reference evidence="9" key="1">
    <citation type="submission" date="2015-06" db="EMBL/GenBank/DDBJ databases">
        <title>Complete genome sequence and metabolic analysis of phthalate degradation pathway in Gordonia sp. QH-11.</title>
        <authorList>
            <person name="Jin D."/>
            <person name="Kong X."/>
            <person name="Bai Z."/>
        </authorList>
    </citation>
    <scope>NUCLEOTIDE SEQUENCE [LARGE SCALE GENOMIC DNA]</scope>
    <source>
        <strain evidence="9">QH-11</strain>
    </source>
</reference>
<dbReference type="PROSITE" id="PS51679">
    <property type="entry name" value="SAM_MT_C5"/>
    <property type="match status" value="1"/>
</dbReference>
<evidence type="ECO:0000256" key="2">
    <source>
        <dbReference type="ARBA" id="ARBA00022679"/>
    </source>
</evidence>
<dbReference type="EC" id="2.1.1.37" evidence="7"/>
<keyword evidence="3 5" id="KW-0949">S-adenosyl-L-methionine</keyword>
<keyword evidence="2 5" id="KW-0808">Transferase</keyword>
<evidence type="ECO:0000256" key="3">
    <source>
        <dbReference type="ARBA" id="ARBA00022691"/>
    </source>
</evidence>
<name>A0A0N9N9P3_9ACTN</name>
<keyword evidence="4" id="KW-0680">Restriction system</keyword>
<dbReference type="Pfam" id="PF00145">
    <property type="entry name" value="DNA_methylase"/>
    <property type="match status" value="1"/>
</dbReference>
<dbReference type="InterPro" id="IPR001525">
    <property type="entry name" value="C5_MeTfrase"/>
</dbReference>
<dbReference type="InterPro" id="IPR029063">
    <property type="entry name" value="SAM-dependent_MTases_sf"/>
</dbReference>
<evidence type="ECO:0000256" key="1">
    <source>
        <dbReference type="ARBA" id="ARBA00022603"/>
    </source>
</evidence>
<evidence type="ECO:0000313" key="8">
    <source>
        <dbReference type="EMBL" id="ALG83968.1"/>
    </source>
</evidence>
<dbReference type="STRING" id="1136941.ACH46_04875"/>
<proteinExistence type="inferred from homology"/>
<dbReference type="PATRIC" id="fig|1136941.3.peg.992"/>
<dbReference type="Gene3D" id="3.90.120.10">
    <property type="entry name" value="DNA Methylase, subunit A, domain 2"/>
    <property type="match status" value="1"/>
</dbReference>
<dbReference type="GO" id="GO:0009307">
    <property type="term" value="P:DNA restriction-modification system"/>
    <property type="evidence" value="ECO:0007669"/>
    <property type="project" value="UniProtKB-KW"/>
</dbReference>
<organism evidence="8 9">
    <name type="scientific">Gordonia phthalatica</name>
    <dbReference type="NCBI Taxonomy" id="1136941"/>
    <lineage>
        <taxon>Bacteria</taxon>
        <taxon>Bacillati</taxon>
        <taxon>Actinomycetota</taxon>
        <taxon>Actinomycetes</taxon>
        <taxon>Mycobacteriales</taxon>
        <taxon>Gordoniaceae</taxon>
        <taxon>Gordonia</taxon>
    </lineage>
</organism>
<dbReference type="GO" id="GO:0044027">
    <property type="term" value="P:negative regulation of gene expression via chromosomal CpG island methylation"/>
    <property type="evidence" value="ECO:0007669"/>
    <property type="project" value="TreeGrafter"/>
</dbReference>
<dbReference type="Proteomes" id="UP000063789">
    <property type="component" value="Chromosome"/>
</dbReference>
<evidence type="ECO:0000256" key="6">
    <source>
        <dbReference type="RuleBase" id="RU000416"/>
    </source>
</evidence>
<comment type="similarity">
    <text evidence="5 6">Belongs to the class I-like SAM-binding methyltransferase superfamily. C5-methyltransferase family.</text>
</comment>
<dbReference type="OrthoDB" id="9813719at2"/>
<accession>A0A0N9N9P3</accession>
<dbReference type="KEGG" id="goq:ACH46_04875"/>
<dbReference type="PANTHER" id="PTHR10629">
    <property type="entry name" value="CYTOSINE-SPECIFIC METHYLTRANSFERASE"/>
    <property type="match status" value="1"/>
</dbReference>